<evidence type="ECO:0000256" key="1">
    <source>
        <dbReference type="SAM" id="MobiDB-lite"/>
    </source>
</evidence>
<accession>A0ABW6YL76</accession>
<sequence length="143" mass="15478">MRGVLGEDLVPPIRQLAALWDQLTGAAPLALDDDGHIRLDTFELTDDVQAAIAEHWETATTATIAAWPISTGSTLRSDASTDSPCPASTTQCRPPRRSLAPPHPLTRVRRNARGKALVRNSPLIRSVPVAQRPHPAGQVRELE</sequence>
<organism evidence="3 4">
    <name type="scientific">Streptomyces lateritius</name>
    <dbReference type="NCBI Taxonomy" id="67313"/>
    <lineage>
        <taxon>Bacteria</taxon>
        <taxon>Bacillati</taxon>
        <taxon>Actinomycetota</taxon>
        <taxon>Actinomycetes</taxon>
        <taxon>Kitasatosporales</taxon>
        <taxon>Streptomycetaceae</taxon>
        <taxon>Streptomyces</taxon>
    </lineage>
</organism>
<dbReference type="RefSeq" id="WP_391937441.1">
    <property type="nucleotide sequence ID" value="NZ_JBIBSM010000024.1"/>
</dbReference>
<dbReference type="Gene3D" id="3.40.50.720">
    <property type="entry name" value="NAD(P)-binding Rossmann-like Domain"/>
    <property type="match status" value="1"/>
</dbReference>
<gene>
    <name evidence="3" type="ORF">ACF05T_31945</name>
</gene>
<feature type="domain" description="Enoyl reductase FAD binding" evidence="2">
    <location>
        <begin position="31"/>
        <end position="65"/>
    </location>
</feature>
<protein>
    <recommendedName>
        <fullName evidence="2">Enoyl reductase FAD binding domain-containing protein</fullName>
    </recommendedName>
</protein>
<feature type="compositionally biased region" description="Polar residues" evidence="1">
    <location>
        <begin position="73"/>
        <end position="92"/>
    </location>
</feature>
<reference evidence="3 4" key="1">
    <citation type="submission" date="2024-10" db="EMBL/GenBank/DDBJ databases">
        <title>The Natural Products Discovery Center: Release of the First 8490 Sequenced Strains for Exploring Actinobacteria Biosynthetic Diversity.</title>
        <authorList>
            <person name="Kalkreuter E."/>
            <person name="Kautsar S.A."/>
            <person name="Yang D."/>
            <person name="Bader C.D."/>
            <person name="Teijaro C.N."/>
            <person name="Fluegel L."/>
            <person name="Davis C.M."/>
            <person name="Simpson J.R."/>
            <person name="Lauterbach L."/>
            <person name="Steele A.D."/>
            <person name="Gui C."/>
            <person name="Meng S."/>
            <person name="Li G."/>
            <person name="Viehrig K."/>
            <person name="Ye F."/>
            <person name="Su P."/>
            <person name="Kiefer A.F."/>
            <person name="Nichols A."/>
            <person name="Cepeda A.J."/>
            <person name="Yan W."/>
            <person name="Fan B."/>
            <person name="Jiang Y."/>
            <person name="Adhikari A."/>
            <person name="Zheng C.-J."/>
            <person name="Schuster L."/>
            <person name="Cowan T.M."/>
            <person name="Smanski M.J."/>
            <person name="Chevrette M.G."/>
            <person name="De Carvalho L.P.S."/>
            <person name="Shen B."/>
        </authorList>
    </citation>
    <scope>NUCLEOTIDE SEQUENCE [LARGE SCALE GENOMIC DNA]</scope>
    <source>
        <strain evidence="3 4">NPDC015755</strain>
    </source>
</reference>
<dbReference type="InterPro" id="IPR024906">
    <property type="entry name" value="Eno_Rdtase_FAD-bd_dom"/>
</dbReference>
<evidence type="ECO:0000313" key="4">
    <source>
        <dbReference type="Proteomes" id="UP001603013"/>
    </source>
</evidence>
<comment type="caution">
    <text evidence="3">The sequence shown here is derived from an EMBL/GenBank/DDBJ whole genome shotgun (WGS) entry which is preliminary data.</text>
</comment>
<feature type="region of interest" description="Disordered" evidence="1">
    <location>
        <begin position="73"/>
        <end position="143"/>
    </location>
</feature>
<dbReference type="EMBL" id="JBIBSM010000024">
    <property type="protein sequence ID" value="MFF8280640.1"/>
    <property type="molecule type" value="Genomic_DNA"/>
</dbReference>
<name>A0ABW6YL76_9ACTN</name>
<dbReference type="Proteomes" id="UP001603013">
    <property type="component" value="Unassembled WGS sequence"/>
</dbReference>
<dbReference type="Pfam" id="PF07055">
    <property type="entry name" value="Eno-Rase_FAD_bd"/>
    <property type="match status" value="1"/>
</dbReference>
<evidence type="ECO:0000313" key="3">
    <source>
        <dbReference type="EMBL" id="MFF8280640.1"/>
    </source>
</evidence>
<evidence type="ECO:0000259" key="2">
    <source>
        <dbReference type="Pfam" id="PF07055"/>
    </source>
</evidence>
<keyword evidence="4" id="KW-1185">Reference proteome</keyword>
<proteinExistence type="predicted"/>